<feature type="signal peptide" evidence="1">
    <location>
        <begin position="1"/>
        <end position="17"/>
    </location>
</feature>
<dbReference type="CDD" id="cd23808">
    <property type="entry name" value="UBCc_UBE2W"/>
    <property type="match status" value="1"/>
</dbReference>
<dbReference type="InterPro" id="IPR000608">
    <property type="entry name" value="UBC"/>
</dbReference>
<name>A0AB34ISK5_PRYPA</name>
<dbReference type="Gene3D" id="3.10.110.10">
    <property type="entry name" value="Ubiquitin Conjugating Enzyme"/>
    <property type="match status" value="1"/>
</dbReference>
<evidence type="ECO:0000259" key="2">
    <source>
        <dbReference type="PROSITE" id="PS50127"/>
    </source>
</evidence>
<dbReference type="Pfam" id="PF00179">
    <property type="entry name" value="UQ_con"/>
    <property type="match status" value="1"/>
</dbReference>
<dbReference type="EMBL" id="JBGBPQ010000019">
    <property type="protein sequence ID" value="KAL1505065.1"/>
    <property type="molecule type" value="Genomic_DNA"/>
</dbReference>
<keyword evidence="1" id="KW-0732">Signal</keyword>
<feature type="domain" description="UBC core" evidence="2">
    <location>
        <begin position="131"/>
        <end position="280"/>
    </location>
</feature>
<keyword evidence="4" id="KW-1185">Reference proteome</keyword>
<accession>A0AB34ISK5</accession>
<dbReference type="InterPro" id="IPR016135">
    <property type="entry name" value="UBQ-conjugating_enzyme/RWD"/>
</dbReference>
<dbReference type="InterPro" id="IPR050113">
    <property type="entry name" value="Ub_conjugating_enzyme"/>
</dbReference>
<feature type="chain" id="PRO_5044339072" description="UBC core domain-containing protein" evidence="1">
    <location>
        <begin position="18"/>
        <end position="280"/>
    </location>
</feature>
<dbReference type="Proteomes" id="UP001515480">
    <property type="component" value="Unassembled WGS sequence"/>
</dbReference>
<dbReference type="PANTHER" id="PTHR24067">
    <property type="entry name" value="UBIQUITIN-CONJUGATING ENZYME E2"/>
    <property type="match status" value="1"/>
</dbReference>
<dbReference type="PROSITE" id="PS50127">
    <property type="entry name" value="UBC_2"/>
    <property type="match status" value="1"/>
</dbReference>
<evidence type="ECO:0000313" key="4">
    <source>
        <dbReference type="Proteomes" id="UP001515480"/>
    </source>
</evidence>
<dbReference type="SUPFAM" id="SSF54495">
    <property type="entry name" value="UBC-like"/>
    <property type="match status" value="1"/>
</dbReference>
<sequence>MPRGALLLLLAAAGALRLPRTPRPSSRAPLLALRGGAADETLPLPSPPPEEAEEALPLPAAPSEATLLSKCAAALRLAWRTLCDWLSPTYDYAKKDSDLLGDARQTAGFAADDESWRTQRKKIHDVELQPAARKRVLRDLRRLKQAFAQDPLLGIEVEDCEVITDWVVKITGAKGTVYEGEIYRIRVRFHPDYPTAPPEVTFMRPAPVHEHIYSDGKICLNILYSDWDPKMDVKSVCLSLLSMLSSAKKKSRPPDNDSTVVMSQGQKTRNMQWEFHDDNC</sequence>
<evidence type="ECO:0000313" key="3">
    <source>
        <dbReference type="EMBL" id="KAL1505065.1"/>
    </source>
</evidence>
<reference evidence="3 4" key="1">
    <citation type="journal article" date="2024" name="Science">
        <title>Giant polyketide synthase enzymes in the biosynthesis of giant marine polyether toxins.</title>
        <authorList>
            <person name="Fallon T.R."/>
            <person name="Shende V.V."/>
            <person name="Wierzbicki I.H."/>
            <person name="Pendleton A.L."/>
            <person name="Watervoot N.F."/>
            <person name="Auber R.P."/>
            <person name="Gonzalez D.J."/>
            <person name="Wisecaver J.H."/>
            <person name="Moore B.S."/>
        </authorList>
    </citation>
    <scope>NUCLEOTIDE SEQUENCE [LARGE SCALE GENOMIC DNA]</scope>
    <source>
        <strain evidence="3 4">12B1</strain>
    </source>
</reference>
<gene>
    <name evidence="3" type="ORF">AB1Y20_008825</name>
</gene>
<organism evidence="3 4">
    <name type="scientific">Prymnesium parvum</name>
    <name type="common">Toxic golden alga</name>
    <dbReference type="NCBI Taxonomy" id="97485"/>
    <lineage>
        <taxon>Eukaryota</taxon>
        <taxon>Haptista</taxon>
        <taxon>Haptophyta</taxon>
        <taxon>Prymnesiophyceae</taxon>
        <taxon>Prymnesiales</taxon>
        <taxon>Prymnesiaceae</taxon>
        <taxon>Prymnesium</taxon>
    </lineage>
</organism>
<dbReference type="AlphaFoldDB" id="A0AB34ISK5"/>
<proteinExistence type="predicted"/>
<comment type="caution">
    <text evidence="3">The sequence shown here is derived from an EMBL/GenBank/DDBJ whole genome shotgun (WGS) entry which is preliminary data.</text>
</comment>
<protein>
    <recommendedName>
        <fullName evidence="2">UBC core domain-containing protein</fullName>
    </recommendedName>
</protein>
<evidence type="ECO:0000256" key="1">
    <source>
        <dbReference type="SAM" id="SignalP"/>
    </source>
</evidence>
<dbReference type="SMART" id="SM00212">
    <property type="entry name" value="UBCc"/>
    <property type="match status" value="1"/>
</dbReference>